<proteinExistence type="predicted"/>
<reference evidence="1" key="1">
    <citation type="journal article" date="2020" name="Nature">
        <title>Giant virus diversity and host interactions through global metagenomics.</title>
        <authorList>
            <person name="Schulz F."/>
            <person name="Roux S."/>
            <person name="Paez-Espino D."/>
            <person name="Jungbluth S."/>
            <person name="Walsh D.A."/>
            <person name="Denef V.J."/>
            <person name="McMahon K.D."/>
            <person name="Konstantinidis K.T."/>
            <person name="Eloe-Fadrosh E.A."/>
            <person name="Kyrpides N.C."/>
            <person name="Woyke T."/>
        </authorList>
    </citation>
    <scope>NUCLEOTIDE SEQUENCE</scope>
    <source>
        <strain evidence="1">GVMAG-M-3300009182-46</strain>
    </source>
</reference>
<sequence>MNVARHKFYKSTSIYSQVEDSTNENNSSAHEQTISQFITDPNKFTTNFPIGFRKVKRENEGCDERFNIIKTQDEMIEAEESIYKFKKMFQKQSLLKYLESSKHGTMNKLAVIEANSSLLNDINGSVQQINLTAGGLFKFWDMDEDF</sequence>
<name>A0A6C0F3E8_9ZZZZ</name>
<organism evidence="1">
    <name type="scientific">viral metagenome</name>
    <dbReference type="NCBI Taxonomy" id="1070528"/>
    <lineage>
        <taxon>unclassified sequences</taxon>
        <taxon>metagenomes</taxon>
        <taxon>organismal metagenomes</taxon>
    </lineage>
</organism>
<accession>A0A6C0F3E8</accession>
<protein>
    <submittedName>
        <fullName evidence="1">Uncharacterized protein</fullName>
    </submittedName>
</protein>
<evidence type="ECO:0000313" key="1">
    <source>
        <dbReference type="EMBL" id="QHT36187.1"/>
    </source>
</evidence>
<dbReference type="EMBL" id="MN739032">
    <property type="protein sequence ID" value="QHT36187.1"/>
    <property type="molecule type" value="Genomic_DNA"/>
</dbReference>
<dbReference type="AlphaFoldDB" id="A0A6C0F3E8"/>